<comment type="caution">
    <text evidence="2">The sequence shown here is derived from an EMBL/GenBank/DDBJ whole genome shotgun (WGS) entry which is preliminary data.</text>
</comment>
<evidence type="ECO:0000256" key="1">
    <source>
        <dbReference type="SAM" id="MobiDB-lite"/>
    </source>
</evidence>
<reference evidence="2" key="2">
    <citation type="journal article" date="2024" name="Plant">
        <title>Genomic evolution and insights into agronomic trait innovations of Sesamum species.</title>
        <authorList>
            <person name="Miao H."/>
            <person name="Wang L."/>
            <person name="Qu L."/>
            <person name="Liu H."/>
            <person name="Sun Y."/>
            <person name="Le M."/>
            <person name="Wang Q."/>
            <person name="Wei S."/>
            <person name="Zheng Y."/>
            <person name="Lin W."/>
            <person name="Duan Y."/>
            <person name="Cao H."/>
            <person name="Xiong S."/>
            <person name="Wang X."/>
            <person name="Wei L."/>
            <person name="Li C."/>
            <person name="Ma Q."/>
            <person name="Ju M."/>
            <person name="Zhao R."/>
            <person name="Li G."/>
            <person name="Mu C."/>
            <person name="Tian Q."/>
            <person name="Mei H."/>
            <person name="Zhang T."/>
            <person name="Gao T."/>
            <person name="Zhang H."/>
        </authorList>
    </citation>
    <scope>NUCLEOTIDE SEQUENCE</scope>
    <source>
        <strain evidence="2">KEN1</strain>
    </source>
</reference>
<evidence type="ECO:0000313" key="2">
    <source>
        <dbReference type="EMBL" id="KAL0446373.1"/>
    </source>
</evidence>
<feature type="compositionally biased region" description="Polar residues" evidence="1">
    <location>
        <begin position="108"/>
        <end position="117"/>
    </location>
</feature>
<accession>A0AAW2WY44</accession>
<proteinExistence type="predicted"/>
<dbReference type="EMBL" id="JACGWN010000006">
    <property type="protein sequence ID" value="KAL0446373.1"/>
    <property type="molecule type" value="Genomic_DNA"/>
</dbReference>
<protein>
    <submittedName>
        <fullName evidence="2">Uncharacterized protein</fullName>
    </submittedName>
</protein>
<sequence length="117" mass="12183">MNARITNKVRAKKGTLPENVLLELENAAGGDSSTPSNRTPNAAISAPMVAALQGPSGENAPELSEILPQEAGGSGAVRGEPSRPSKKRKYKSKSRSKSRSKSKSRSSAQASPVNRGV</sequence>
<feature type="compositionally biased region" description="Polar residues" evidence="1">
    <location>
        <begin position="31"/>
        <end position="42"/>
    </location>
</feature>
<organism evidence="2">
    <name type="scientific">Sesamum latifolium</name>
    <dbReference type="NCBI Taxonomy" id="2727402"/>
    <lineage>
        <taxon>Eukaryota</taxon>
        <taxon>Viridiplantae</taxon>
        <taxon>Streptophyta</taxon>
        <taxon>Embryophyta</taxon>
        <taxon>Tracheophyta</taxon>
        <taxon>Spermatophyta</taxon>
        <taxon>Magnoliopsida</taxon>
        <taxon>eudicotyledons</taxon>
        <taxon>Gunneridae</taxon>
        <taxon>Pentapetalae</taxon>
        <taxon>asterids</taxon>
        <taxon>lamiids</taxon>
        <taxon>Lamiales</taxon>
        <taxon>Pedaliaceae</taxon>
        <taxon>Sesamum</taxon>
    </lineage>
</organism>
<feature type="region of interest" description="Disordered" evidence="1">
    <location>
        <begin position="25"/>
        <end position="117"/>
    </location>
</feature>
<gene>
    <name evidence="2" type="ORF">Slati_1765200</name>
</gene>
<name>A0AAW2WY44_9LAMI</name>
<dbReference type="AlphaFoldDB" id="A0AAW2WY44"/>
<reference evidence="2" key="1">
    <citation type="submission" date="2020-06" db="EMBL/GenBank/DDBJ databases">
        <authorList>
            <person name="Li T."/>
            <person name="Hu X."/>
            <person name="Zhang T."/>
            <person name="Song X."/>
            <person name="Zhang H."/>
            <person name="Dai N."/>
            <person name="Sheng W."/>
            <person name="Hou X."/>
            <person name="Wei L."/>
        </authorList>
    </citation>
    <scope>NUCLEOTIDE SEQUENCE</scope>
    <source>
        <strain evidence="2">KEN1</strain>
        <tissue evidence="2">Leaf</tissue>
    </source>
</reference>
<feature type="compositionally biased region" description="Basic residues" evidence="1">
    <location>
        <begin position="84"/>
        <end position="104"/>
    </location>
</feature>